<sequence>MQRTAGNREGWTREAARRVGKLSAVMVRVETRKHSAVCDVLGEGANPPTDSVMFITGCPHSGADSSGVSGAPLPATAYSAFSSGSFKRLCACQECSRALPNVSHDPHTVCIMGRGSRIVSSRCEECAGWDVMMVDSARVYQAKVEQCHTRYACAKRQGSVGASGSRVGAGDMPHRVVQVDLLSLMGSVTP</sequence>
<dbReference type="AlphaFoldDB" id="A0A5B7JXC7"/>
<dbReference type="Proteomes" id="UP000324222">
    <property type="component" value="Unassembled WGS sequence"/>
</dbReference>
<protein>
    <submittedName>
        <fullName evidence="1">Uncharacterized protein</fullName>
    </submittedName>
</protein>
<proteinExistence type="predicted"/>
<gene>
    <name evidence="1" type="ORF">E2C01_094358</name>
</gene>
<dbReference type="EMBL" id="VSRR010116412">
    <property type="protein sequence ID" value="MPC98966.1"/>
    <property type="molecule type" value="Genomic_DNA"/>
</dbReference>
<dbReference type="OrthoDB" id="10262564at2759"/>
<reference evidence="1 2" key="1">
    <citation type="submission" date="2019-05" db="EMBL/GenBank/DDBJ databases">
        <title>Another draft genome of Portunus trituberculatus and its Hox gene families provides insights of decapod evolution.</title>
        <authorList>
            <person name="Jeong J.-H."/>
            <person name="Song I."/>
            <person name="Kim S."/>
            <person name="Choi T."/>
            <person name="Kim D."/>
            <person name="Ryu S."/>
            <person name="Kim W."/>
        </authorList>
    </citation>
    <scope>NUCLEOTIDE SEQUENCE [LARGE SCALE GENOMIC DNA]</scope>
    <source>
        <tissue evidence="1">Muscle</tissue>
    </source>
</reference>
<evidence type="ECO:0000313" key="1">
    <source>
        <dbReference type="EMBL" id="MPC98966.1"/>
    </source>
</evidence>
<keyword evidence="2" id="KW-1185">Reference proteome</keyword>
<comment type="caution">
    <text evidence="1">The sequence shown here is derived from an EMBL/GenBank/DDBJ whole genome shotgun (WGS) entry which is preliminary data.</text>
</comment>
<name>A0A5B7JXC7_PORTR</name>
<accession>A0A5B7JXC7</accession>
<organism evidence="1 2">
    <name type="scientific">Portunus trituberculatus</name>
    <name type="common">Swimming crab</name>
    <name type="synonym">Neptunus trituberculatus</name>
    <dbReference type="NCBI Taxonomy" id="210409"/>
    <lineage>
        <taxon>Eukaryota</taxon>
        <taxon>Metazoa</taxon>
        <taxon>Ecdysozoa</taxon>
        <taxon>Arthropoda</taxon>
        <taxon>Crustacea</taxon>
        <taxon>Multicrustacea</taxon>
        <taxon>Malacostraca</taxon>
        <taxon>Eumalacostraca</taxon>
        <taxon>Eucarida</taxon>
        <taxon>Decapoda</taxon>
        <taxon>Pleocyemata</taxon>
        <taxon>Brachyura</taxon>
        <taxon>Eubrachyura</taxon>
        <taxon>Portunoidea</taxon>
        <taxon>Portunidae</taxon>
        <taxon>Portuninae</taxon>
        <taxon>Portunus</taxon>
    </lineage>
</organism>
<evidence type="ECO:0000313" key="2">
    <source>
        <dbReference type="Proteomes" id="UP000324222"/>
    </source>
</evidence>